<reference evidence="1" key="1">
    <citation type="submission" date="2018-06" db="EMBL/GenBank/DDBJ databases">
        <authorList>
            <person name="Ashton P.M."/>
            <person name="Dallman T."/>
            <person name="Nair S."/>
            <person name="De Pinna E."/>
            <person name="Peters T."/>
            <person name="Grant K."/>
        </authorList>
    </citation>
    <scope>NUCLEOTIDE SEQUENCE</scope>
    <source>
        <strain evidence="1">337074</strain>
    </source>
</reference>
<dbReference type="AlphaFoldDB" id="A0A5W2JLP7"/>
<accession>A0A5W2JLP7</accession>
<name>A0A5W2JLP7_SALET</name>
<gene>
    <name evidence="1" type="ORF">DPK17_13985</name>
</gene>
<dbReference type="EMBL" id="AAHIHZ010000007">
    <property type="protein sequence ID" value="EBW4320235.1"/>
    <property type="molecule type" value="Genomic_DNA"/>
</dbReference>
<organism evidence="1">
    <name type="scientific">Salmonella enterica subsp. enterica serovar Bareilly</name>
    <dbReference type="NCBI Taxonomy" id="58096"/>
    <lineage>
        <taxon>Bacteria</taxon>
        <taxon>Pseudomonadati</taxon>
        <taxon>Pseudomonadota</taxon>
        <taxon>Gammaproteobacteria</taxon>
        <taxon>Enterobacterales</taxon>
        <taxon>Enterobacteriaceae</taxon>
        <taxon>Salmonella</taxon>
    </lineage>
</organism>
<protein>
    <submittedName>
        <fullName evidence="1">Uncharacterized protein</fullName>
    </submittedName>
</protein>
<sequence>MDLFRPRITDHYGIHKSQADLDFAIQFFDEDIPLYVDPFLLWKSPSLQDQALHTAITNSFNHLNYLMKKRREEEAADTLINLSECSEIGLGVSKSRRGVKIGLKQANEILRLFNDVPEYSQFGFTHFEVIQLYVSGISKDRVSDIACNYIKSFLIDYTIEQSEINGIPMEGVILDAVYNYQKHSFDFNKKIRLPVNPKTKEPLIFTPKRWLRFNPWINFEDYFASYCPRDEIFNPNEPEERVKILNFNRENYGVIEEYVKYKSRTSQDCQNDPLFSQIPVLSAKRKLAELLKLKTGKEDGADMRYEDLSADLLATLFYPHLDFANTRSRTESGRHIRDLIFYNNRDVDFLDEIFNEYDNRQLVIEMKNVKAIDRDHINQLNRYLQPNIGRFGIFLTRNPLPKAMYKNTIDLWSSQRKCIIAITDDDLKLMVDVYESKQRAPVEVLKKKYIEFRRSCPS</sequence>
<proteinExistence type="predicted"/>
<comment type="caution">
    <text evidence="1">The sequence shown here is derived from an EMBL/GenBank/DDBJ whole genome shotgun (WGS) entry which is preliminary data.</text>
</comment>
<evidence type="ECO:0000313" key="1">
    <source>
        <dbReference type="EMBL" id="EBW4320235.1"/>
    </source>
</evidence>